<protein>
    <submittedName>
        <fullName evidence="1">Uncharacterized protein</fullName>
    </submittedName>
</protein>
<evidence type="ECO:0000313" key="1">
    <source>
        <dbReference type="EMBL" id="VVA38285.1"/>
    </source>
</evidence>
<dbReference type="AlphaFoldDB" id="A0A5E4GEM8"/>
<organism evidence="1 2">
    <name type="scientific">Prunus dulcis</name>
    <name type="common">Almond</name>
    <name type="synonym">Amygdalus dulcis</name>
    <dbReference type="NCBI Taxonomy" id="3755"/>
    <lineage>
        <taxon>Eukaryota</taxon>
        <taxon>Viridiplantae</taxon>
        <taxon>Streptophyta</taxon>
        <taxon>Embryophyta</taxon>
        <taxon>Tracheophyta</taxon>
        <taxon>Spermatophyta</taxon>
        <taxon>Magnoliopsida</taxon>
        <taxon>eudicotyledons</taxon>
        <taxon>Gunneridae</taxon>
        <taxon>Pentapetalae</taxon>
        <taxon>rosids</taxon>
        <taxon>fabids</taxon>
        <taxon>Rosales</taxon>
        <taxon>Rosaceae</taxon>
        <taxon>Amygdaloideae</taxon>
        <taxon>Amygdaleae</taxon>
        <taxon>Prunus</taxon>
    </lineage>
</organism>
<evidence type="ECO:0000313" key="2">
    <source>
        <dbReference type="Proteomes" id="UP000327085"/>
    </source>
</evidence>
<dbReference type="Gramene" id="VVA38285">
    <property type="protein sequence ID" value="VVA38285"/>
    <property type="gene ID" value="Prudul26B001090"/>
</dbReference>
<dbReference type="Proteomes" id="UP000327085">
    <property type="component" value="Chromosome 7"/>
</dbReference>
<accession>A0A5E4GEM8</accession>
<gene>
    <name evidence="1" type="ORF">ALMOND_2B001090</name>
</gene>
<name>A0A5E4GEM8_PRUDU</name>
<dbReference type="EMBL" id="CABIKO010000626">
    <property type="protein sequence ID" value="VVA38285.1"/>
    <property type="molecule type" value="Genomic_DNA"/>
</dbReference>
<reference evidence="2" key="1">
    <citation type="journal article" date="2020" name="Plant J.">
        <title>Transposons played a major role in the diversification between the closely related almond and peach genomes: results from the almond genome sequence.</title>
        <authorList>
            <person name="Alioto T."/>
            <person name="Alexiou K.G."/>
            <person name="Bardil A."/>
            <person name="Barteri F."/>
            <person name="Castanera R."/>
            <person name="Cruz F."/>
            <person name="Dhingra A."/>
            <person name="Duval H."/>
            <person name="Fernandez I Marti A."/>
            <person name="Frias L."/>
            <person name="Galan B."/>
            <person name="Garcia J.L."/>
            <person name="Howad W."/>
            <person name="Gomez-Garrido J."/>
            <person name="Gut M."/>
            <person name="Julca I."/>
            <person name="Morata J."/>
            <person name="Puigdomenech P."/>
            <person name="Ribeca P."/>
            <person name="Rubio Cabetas M.J."/>
            <person name="Vlasova A."/>
            <person name="Wirthensohn M."/>
            <person name="Garcia-Mas J."/>
            <person name="Gabaldon T."/>
            <person name="Casacuberta J.M."/>
            <person name="Arus P."/>
        </authorList>
    </citation>
    <scope>NUCLEOTIDE SEQUENCE [LARGE SCALE GENOMIC DNA]</scope>
    <source>
        <strain evidence="2">cv. Texas</strain>
    </source>
</reference>
<sequence>MSQGDGPKHEAAEGDSSLHVCKATCLGTGGMSQGSVTKHGGAKGTGVPKATQSLHVVRHCAWARVVPKAKGVVHRHRVVEGKKGCQRHKGAVAVARCFGKWDGLGLVLASAMVETREHITLPERILCRSARVPCISWLGV</sequence>
<dbReference type="InParanoid" id="A0A5E4GEM8"/>
<proteinExistence type="predicted"/>